<gene>
    <name evidence="4" type="ORF">E5222_04800</name>
</gene>
<evidence type="ECO:0000259" key="3">
    <source>
        <dbReference type="PROSITE" id="PS50405"/>
    </source>
</evidence>
<dbReference type="AlphaFoldDB" id="A0A4T3F5L3"/>
<dbReference type="Proteomes" id="UP000309389">
    <property type="component" value="Unassembled WGS sequence"/>
</dbReference>
<dbReference type="EMBL" id="SSHH01000001">
    <property type="protein sequence ID" value="TIX51769.1"/>
    <property type="molecule type" value="Genomic_DNA"/>
</dbReference>
<dbReference type="Gene3D" id="1.20.1050.10">
    <property type="match status" value="1"/>
</dbReference>
<feature type="domain" description="GST C-terminal" evidence="3">
    <location>
        <begin position="96"/>
        <end position="223"/>
    </location>
</feature>
<dbReference type="RefSeq" id="WP_136692557.1">
    <property type="nucleotide sequence ID" value="NZ_SSHH01000001.1"/>
</dbReference>
<dbReference type="PROSITE" id="PS50405">
    <property type="entry name" value="GST_CTER"/>
    <property type="match status" value="1"/>
</dbReference>
<evidence type="ECO:0000259" key="2">
    <source>
        <dbReference type="PROSITE" id="PS50404"/>
    </source>
</evidence>
<dbReference type="CDD" id="cd03046">
    <property type="entry name" value="GST_N_GTT1_like"/>
    <property type="match status" value="1"/>
</dbReference>
<dbReference type="SFLD" id="SFLDS00019">
    <property type="entry name" value="Glutathione_Transferase_(cytos"/>
    <property type="match status" value="1"/>
</dbReference>
<dbReference type="Pfam" id="PF00043">
    <property type="entry name" value="GST_C"/>
    <property type="match status" value="1"/>
</dbReference>
<dbReference type="SUPFAM" id="SSF47616">
    <property type="entry name" value="GST C-terminal domain-like"/>
    <property type="match status" value="1"/>
</dbReference>
<dbReference type="PANTHER" id="PTHR44051">
    <property type="entry name" value="GLUTATHIONE S-TRANSFERASE-RELATED"/>
    <property type="match status" value="1"/>
</dbReference>
<dbReference type="PANTHER" id="PTHR44051:SF8">
    <property type="entry name" value="GLUTATHIONE S-TRANSFERASE GSTA"/>
    <property type="match status" value="1"/>
</dbReference>
<dbReference type="OrthoDB" id="9811242at2"/>
<feature type="domain" description="GST N-terminal" evidence="2">
    <location>
        <begin position="14"/>
        <end position="93"/>
    </location>
</feature>
<evidence type="ECO:0000256" key="1">
    <source>
        <dbReference type="RuleBase" id="RU003494"/>
    </source>
</evidence>
<protein>
    <submittedName>
        <fullName evidence="4">Glutathione S-transferase family protein</fullName>
    </submittedName>
</protein>
<keyword evidence="4" id="KW-0808">Transferase</keyword>
<comment type="caution">
    <text evidence="4">The sequence shown here is derived from an EMBL/GenBank/DDBJ whole genome shotgun (WGS) entry which is preliminary data.</text>
</comment>
<dbReference type="InterPro" id="IPR004045">
    <property type="entry name" value="Glutathione_S-Trfase_N"/>
</dbReference>
<dbReference type="GO" id="GO:0016740">
    <property type="term" value="F:transferase activity"/>
    <property type="evidence" value="ECO:0007669"/>
    <property type="project" value="UniProtKB-KW"/>
</dbReference>
<keyword evidence="5" id="KW-1185">Reference proteome</keyword>
<proteinExistence type="inferred from homology"/>
<evidence type="ECO:0000313" key="5">
    <source>
        <dbReference type="Proteomes" id="UP000309389"/>
    </source>
</evidence>
<dbReference type="SFLD" id="SFLDG00358">
    <property type="entry name" value="Main_(cytGST)"/>
    <property type="match status" value="1"/>
</dbReference>
<accession>A0A4T3F5L3</accession>
<dbReference type="InterPro" id="IPR004046">
    <property type="entry name" value="GST_C"/>
</dbReference>
<reference evidence="4 5" key="1">
    <citation type="submission" date="2019-04" db="EMBL/GenBank/DDBJ databases">
        <title>Altererythrobacter aquimixticola sp. nov., isolated from sediment of junction between the ocean and a freshwater spring.</title>
        <authorList>
            <person name="Yoon J.-H."/>
        </authorList>
    </citation>
    <scope>NUCLEOTIDE SEQUENCE [LARGE SCALE GENOMIC DNA]</scope>
    <source>
        <strain evidence="4 5">SSKS-13</strain>
    </source>
</reference>
<dbReference type="PROSITE" id="PS50404">
    <property type="entry name" value="GST_NTER"/>
    <property type="match status" value="1"/>
</dbReference>
<dbReference type="SUPFAM" id="SSF52833">
    <property type="entry name" value="Thioredoxin-like"/>
    <property type="match status" value="1"/>
</dbReference>
<name>A0A4T3F5L3_9SPHN</name>
<dbReference type="Gene3D" id="3.40.30.10">
    <property type="entry name" value="Glutaredoxin"/>
    <property type="match status" value="1"/>
</dbReference>
<sequence length="224" mass="24810">MAQADDAAITISAFEWVPDFARGQVRDLVARWALEEAEIPYRVHLIHAGAPRPADYLHWQPFDQVPALRDATGEMFESGAILHYLGEKDARLLPTDPAVKMQAMSWLFATLSSVEPVLRPITLMPLFNGDKDWCAPAVASMMQQAERRLEQLSAALGDKEWLAGQFSVADIMMAFVLRSFGGQLINDCSNLLAYRARALARPAFARALQAQLDDLTGEPPHGHV</sequence>
<comment type="similarity">
    <text evidence="1">Belongs to the GST superfamily.</text>
</comment>
<dbReference type="InterPro" id="IPR010987">
    <property type="entry name" value="Glutathione-S-Trfase_C-like"/>
</dbReference>
<dbReference type="InterPro" id="IPR036249">
    <property type="entry name" value="Thioredoxin-like_sf"/>
</dbReference>
<dbReference type="InterPro" id="IPR036282">
    <property type="entry name" value="Glutathione-S-Trfase_C_sf"/>
</dbReference>
<organism evidence="4 5">
    <name type="scientific">Alteraurantiacibacter aquimixticola</name>
    <dbReference type="NCBI Taxonomy" id="2489173"/>
    <lineage>
        <taxon>Bacteria</taxon>
        <taxon>Pseudomonadati</taxon>
        <taxon>Pseudomonadota</taxon>
        <taxon>Alphaproteobacteria</taxon>
        <taxon>Sphingomonadales</taxon>
        <taxon>Erythrobacteraceae</taxon>
        <taxon>Alteraurantiacibacter</taxon>
    </lineage>
</organism>
<dbReference type="Pfam" id="PF02798">
    <property type="entry name" value="GST_N"/>
    <property type="match status" value="1"/>
</dbReference>
<evidence type="ECO:0000313" key="4">
    <source>
        <dbReference type="EMBL" id="TIX51769.1"/>
    </source>
</evidence>
<dbReference type="InterPro" id="IPR040079">
    <property type="entry name" value="Glutathione_S-Trfase"/>
</dbReference>